<dbReference type="Proteomes" id="UP000002705">
    <property type="component" value="Chromosome 1"/>
</dbReference>
<dbReference type="PATRIC" id="fig|482957.22.peg.931"/>
<sequence length="175" mass="18961">MMLRPDSSDGIARSARVPAGAASHAARCRRPRAIAICNKCTIRVGRVFATLLPCDVHVRRCRQGRIKYRSSRRIEVKKLIPFIAAAALGLGAASAAQAHVSIGVGIGIPVAPAYPVYAPPPPVYYAPPPPPVYYAPAPAYYAPPPAVVVGGYYGRPYWRHGYYGGGWGHHGYWRR</sequence>
<organism evidence="1 2">
    <name type="scientific">Burkholderia lata (strain ATCC 17760 / DSM 23089 / LMG 22485 / NCIMB 9086 / R18194 / 383)</name>
    <dbReference type="NCBI Taxonomy" id="482957"/>
    <lineage>
        <taxon>Bacteria</taxon>
        <taxon>Pseudomonadati</taxon>
        <taxon>Pseudomonadota</taxon>
        <taxon>Betaproteobacteria</taxon>
        <taxon>Burkholderiales</taxon>
        <taxon>Burkholderiaceae</taxon>
        <taxon>Burkholderia</taxon>
        <taxon>Burkholderia cepacia complex</taxon>
    </lineage>
</organism>
<dbReference type="EMBL" id="CP000151">
    <property type="protein sequence ID" value="ABB07648.1"/>
    <property type="molecule type" value="Genomic_DNA"/>
</dbReference>
<accession>Q39IR8</accession>
<reference evidence="1" key="1">
    <citation type="submission" date="2009-01" db="EMBL/GenBank/DDBJ databases">
        <title>Complete sequence of chromosome 1 of Burkholderia sp. 383.</title>
        <authorList>
            <consortium name="US DOE Joint Genome Institute"/>
            <person name="Copeland A."/>
            <person name="Lucas S."/>
            <person name="Lapidus A."/>
            <person name="Barry K."/>
            <person name="Detter J.C."/>
            <person name="Glavina T."/>
            <person name="Hammon N."/>
            <person name="Israni S."/>
            <person name="Pitluck S."/>
            <person name="Chain P."/>
            <person name="Malfatti S."/>
            <person name="Shin M."/>
            <person name="Vergez L."/>
            <person name="Schmutz J."/>
            <person name="Larimer F."/>
            <person name="Land M."/>
            <person name="Kyrpides N."/>
            <person name="Lykidis A."/>
            <person name="Richardson P."/>
        </authorList>
    </citation>
    <scope>NUCLEOTIDE SEQUENCE</scope>
    <source>
        <strain evidence="1">383</strain>
    </source>
</reference>
<keyword evidence="2" id="KW-1185">Reference proteome</keyword>
<evidence type="ECO:0000313" key="1">
    <source>
        <dbReference type="EMBL" id="ABB07648.1"/>
    </source>
</evidence>
<evidence type="ECO:0000313" key="2">
    <source>
        <dbReference type="Proteomes" id="UP000002705"/>
    </source>
</evidence>
<dbReference type="KEGG" id="bur:Bcep18194_A4051"/>
<proteinExistence type="predicted"/>
<name>Q39IR8_BURL3</name>
<dbReference type="HOGENOM" id="CLU_1544728_0_0_4"/>
<gene>
    <name evidence="1" type="ordered locus">Bcep18194_A4051</name>
</gene>
<protein>
    <submittedName>
        <fullName evidence="1">Uncharacterized protein</fullName>
    </submittedName>
</protein>
<dbReference type="AlphaFoldDB" id="Q39IR8"/>